<dbReference type="PANTHER" id="PTHR43762:SF1">
    <property type="entry name" value="D-ARABINONO-1,4-LACTONE OXIDASE"/>
    <property type="match status" value="1"/>
</dbReference>
<gene>
    <name evidence="4" type="ORF">ACFSJS_05300</name>
</gene>
<comment type="caution">
    <text evidence="4">The sequence shown here is derived from an EMBL/GenBank/DDBJ whole genome shotgun (WGS) entry which is preliminary data.</text>
</comment>
<dbReference type="Proteomes" id="UP001597365">
    <property type="component" value="Unassembled WGS sequence"/>
</dbReference>
<dbReference type="InterPro" id="IPR010031">
    <property type="entry name" value="FAD_lactone_oxidase-like"/>
</dbReference>
<reference evidence="5" key="1">
    <citation type="journal article" date="2019" name="Int. J. Syst. Evol. Microbiol.">
        <title>The Global Catalogue of Microorganisms (GCM) 10K type strain sequencing project: providing services to taxonomists for standard genome sequencing and annotation.</title>
        <authorList>
            <consortium name="The Broad Institute Genomics Platform"/>
            <consortium name="The Broad Institute Genome Sequencing Center for Infectious Disease"/>
            <person name="Wu L."/>
            <person name="Ma J."/>
        </authorList>
    </citation>
    <scope>NUCLEOTIDE SEQUENCE [LARGE SCALE GENOMIC DNA]</scope>
    <source>
        <strain evidence="5">CGMCC 4.7455</strain>
    </source>
</reference>
<evidence type="ECO:0000259" key="3">
    <source>
        <dbReference type="PROSITE" id="PS51387"/>
    </source>
</evidence>
<dbReference type="InterPro" id="IPR006094">
    <property type="entry name" value="Oxid_FAD_bind_N"/>
</dbReference>
<dbReference type="EMBL" id="JBHUFU010000002">
    <property type="protein sequence ID" value="MFD1829077.1"/>
    <property type="molecule type" value="Genomic_DNA"/>
</dbReference>
<evidence type="ECO:0000256" key="2">
    <source>
        <dbReference type="SAM" id="MobiDB-lite"/>
    </source>
</evidence>
<protein>
    <submittedName>
        <fullName evidence="4">FAD-binding protein</fullName>
    </submittedName>
</protein>
<dbReference type="InterPro" id="IPR016166">
    <property type="entry name" value="FAD-bd_PCMH"/>
</dbReference>
<dbReference type="InterPro" id="IPR016167">
    <property type="entry name" value="FAD-bd_PCMH_sub1"/>
</dbReference>
<dbReference type="Gene3D" id="3.30.70.2520">
    <property type="match status" value="1"/>
</dbReference>
<dbReference type="Gene3D" id="1.10.45.10">
    <property type="entry name" value="Vanillyl-alcohol Oxidase, Chain A, domain 4"/>
    <property type="match status" value="1"/>
</dbReference>
<dbReference type="Gene3D" id="3.30.465.10">
    <property type="match status" value="1"/>
</dbReference>
<evidence type="ECO:0000256" key="1">
    <source>
        <dbReference type="ARBA" id="ARBA00023002"/>
    </source>
</evidence>
<dbReference type="Gene3D" id="3.30.70.2530">
    <property type="match status" value="1"/>
</dbReference>
<dbReference type="Pfam" id="PF04030">
    <property type="entry name" value="ALO"/>
    <property type="match status" value="1"/>
</dbReference>
<dbReference type="RefSeq" id="WP_380897260.1">
    <property type="nucleotide sequence ID" value="NZ_JBHUFU010000002.1"/>
</dbReference>
<dbReference type="InterPro" id="IPR016171">
    <property type="entry name" value="Vanillyl_alc_oxidase_C-sub2"/>
</dbReference>
<dbReference type="Pfam" id="PF01565">
    <property type="entry name" value="FAD_binding_4"/>
    <property type="match status" value="1"/>
</dbReference>
<dbReference type="InterPro" id="IPR016169">
    <property type="entry name" value="FAD-bd_PCMH_sub2"/>
</dbReference>
<keyword evidence="1" id="KW-0560">Oxidoreductase</keyword>
<dbReference type="PIRSF" id="PIRSF000136">
    <property type="entry name" value="LGO_GLO"/>
    <property type="match status" value="1"/>
</dbReference>
<organism evidence="4 5">
    <name type="scientific">Streptomyces desertarenae</name>
    <dbReference type="NCBI Taxonomy" id="2666184"/>
    <lineage>
        <taxon>Bacteria</taxon>
        <taxon>Bacillati</taxon>
        <taxon>Actinomycetota</taxon>
        <taxon>Actinomycetes</taxon>
        <taxon>Kitasatosporales</taxon>
        <taxon>Streptomycetaceae</taxon>
        <taxon>Streptomyces</taxon>
    </lineage>
</organism>
<name>A0ABW4PEG2_9ACTN</name>
<dbReference type="InterPro" id="IPR036318">
    <property type="entry name" value="FAD-bd_PCMH-like_sf"/>
</dbReference>
<feature type="region of interest" description="Disordered" evidence="2">
    <location>
        <begin position="232"/>
        <end position="259"/>
    </location>
</feature>
<keyword evidence="5" id="KW-1185">Reference proteome</keyword>
<proteinExistence type="predicted"/>
<feature type="domain" description="FAD-binding PCMH-type" evidence="3">
    <location>
        <begin position="12"/>
        <end position="176"/>
    </location>
</feature>
<dbReference type="Gene3D" id="3.30.43.10">
    <property type="entry name" value="Uridine Diphospho-n-acetylenolpyruvylglucosamine Reductase, domain 2"/>
    <property type="match status" value="1"/>
</dbReference>
<evidence type="ECO:0000313" key="4">
    <source>
        <dbReference type="EMBL" id="MFD1829077.1"/>
    </source>
</evidence>
<feature type="compositionally biased region" description="Basic and acidic residues" evidence="2">
    <location>
        <begin position="237"/>
        <end position="246"/>
    </location>
</feature>
<dbReference type="SUPFAM" id="SSF56176">
    <property type="entry name" value="FAD-binding/transporter-associated domain-like"/>
    <property type="match status" value="1"/>
</dbReference>
<accession>A0ABW4PEG2</accession>
<dbReference type="PROSITE" id="PS51387">
    <property type="entry name" value="FAD_PCMH"/>
    <property type="match status" value="1"/>
</dbReference>
<sequence>MAAQQTNWAGNVRFAARALHRPATPEQLREIVAGSDRVRVLGSGHSFNRIADTTGDLVSLDDLPRTAEVDSAAGTVRVGAATRFAELCPVLRRHGLALPNLPSTPHFTLAGAYATGTHGSGDTGGTLAAAVRSVELVTADGRETVLTRGDDDFEGAVVSLGSLGVVTALTVETCPAFEVEQHVHEGLPWEVLTERPQEVLEAAYSVSVFTDWADSVRVWVKRRAGDPLPDLAAAGARRADGPRHPIEGMPTGNATEQLGVPGPWDERLPHFRAGFMPSAGDELQSEYFVPRPAAGGAVAALRELGPLLAPVLQVSEIRTVAADPHWLSPAHGRDSVAFHFTWTSDSRAVAPVLLRVEEALAPFGARPHWGKLSSTDPRVLRASYRHWEDFRGLMRRYDPSGTFRNALVDHWFAAGEDGGREAVRAGD</sequence>
<dbReference type="PANTHER" id="PTHR43762">
    <property type="entry name" value="L-GULONOLACTONE OXIDASE"/>
    <property type="match status" value="1"/>
</dbReference>
<dbReference type="InterPro" id="IPR007173">
    <property type="entry name" value="ALO_C"/>
</dbReference>
<evidence type="ECO:0000313" key="5">
    <source>
        <dbReference type="Proteomes" id="UP001597365"/>
    </source>
</evidence>